<evidence type="ECO:0008006" key="3">
    <source>
        <dbReference type="Google" id="ProtNLM"/>
    </source>
</evidence>
<dbReference type="EMBL" id="VFRP01000034">
    <property type="protein sequence ID" value="TPE47174.1"/>
    <property type="molecule type" value="Genomic_DNA"/>
</dbReference>
<organism evidence="1 2">
    <name type="scientific">Amaricoccus solimangrovi</name>
    <dbReference type="NCBI Taxonomy" id="2589815"/>
    <lineage>
        <taxon>Bacteria</taxon>
        <taxon>Pseudomonadati</taxon>
        <taxon>Pseudomonadota</taxon>
        <taxon>Alphaproteobacteria</taxon>
        <taxon>Rhodobacterales</taxon>
        <taxon>Paracoccaceae</taxon>
        <taxon>Amaricoccus</taxon>
    </lineage>
</organism>
<sequence>MTDVSFDRLRDVALREAWAHESLAFTPWLARNIEHIADAVGIPLEITGTEVSVGSFYADILGQTPDGGVVLIENQLEQTDHTHLGQIMTYLAGLEAKMVIWIAPSFREPHLSAIRWLNLNTADGFSFFALRLRVVRIGDSPYAPIFEVVEKPNGWERDVHAKVEATASAANDRYAAFWSAFLDRHPEAARRGLKVIRDSNLWLPSPPQGTILGLFITRKDCGVYLRGPSKSNFDEIVARFEPCRDALEERLGVPAAPRADLNWLYVSQIARSYTDEANWPEMIDFMEERSKLYLATLTELFGNPDP</sequence>
<dbReference type="InterPro" id="IPR011856">
    <property type="entry name" value="tRNA_endonuc-like_dom_sf"/>
</dbReference>
<protein>
    <recommendedName>
        <fullName evidence="3">DUF4268 domain-containing protein</fullName>
    </recommendedName>
</protein>
<accession>A0A501WGJ4</accession>
<dbReference type="Gene3D" id="3.40.1350.10">
    <property type="match status" value="1"/>
</dbReference>
<evidence type="ECO:0000313" key="2">
    <source>
        <dbReference type="Proteomes" id="UP000319255"/>
    </source>
</evidence>
<gene>
    <name evidence="1" type="ORF">FJM51_20635</name>
</gene>
<keyword evidence="2" id="KW-1185">Reference proteome</keyword>
<proteinExistence type="predicted"/>
<dbReference type="AlphaFoldDB" id="A0A501WGJ4"/>
<comment type="caution">
    <text evidence="1">The sequence shown here is derived from an EMBL/GenBank/DDBJ whole genome shotgun (WGS) entry which is preliminary data.</text>
</comment>
<dbReference type="OrthoDB" id="570199at2"/>
<dbReference type="Proteomes" id="UP000319255">
    <property type="component" value="Unassembled WGS sequence"/>
</dbReference>
<reference evidence="1 2" key="1">
    <citation type="submission" date="2019-06" db="EMBL/GenBank/DDBJ databases">
        <title>A novel bacterium of genus Amaricoccus, isolated from marine sediment.</title>
        <authorList>
            <person name="Huang H."/>
            <person name="Mo K."/>
            <person name="Hu Y."/>
        </authorList>
    </citation>
    <scope>NUCLEOTIDE SEQUENCE [LARGE SCALE GENOMIC DNA]</scope>
    <source>
        <strain evidence="1 2">HB172011</strain>
    </source>
</reference>
<name>A0A501WGJ4_9RHOB</name>
<dbReference type="GO" id="GO:0003676">
    <property type="term" value="F:nucleic acid binding"/>
    <property type="evidence" value="ECO:0007669"/>
    <property type="project" value="InterPro"/>
</dbReference>
<evidence type="ECO:0000313" key="1">
    <source>
        <dbReference type="EMBL" id="TPE47174.1"/>
    </source>
</evidence>
<dbReference type="RefSeq" id="WP_140456018.1">
    <property type="nucleotide sequence ID" value="NZ_VFRP01000034.1"/>
</dbReference>